<dbReference type="InterPro" id="IPR043128">
    <property type="entry name" value="Rev_trsase/Diguanyl_cyclase"/>
</dbReference>
<evidence type="ECO:0000313" key="5">
    <source>
        <dbReference type="EMBL" id="VCU70349.1"/>
    </source>
</evidence>
<dbReference type="PANTHER" id="PTHR35369:SF2">
    <property type="entry name" value="BLR3025 PROTEIN"/>
    <property type="match status" value="1"/>
</dbReference>
<sequence>MSPSWQDEAAAPLAVLERETVLAVSSAARRLGVRPGMRKKGAGAIAPQTLFVQRDAARERQLLDAAALAMFQYTPELALGPDASLLLGVGASLRAFGGPLTLSRRIRRTIAQLGCQARLGMAPTALGAWLLAARPAPGPRRVLRPAALARRWAGLPCQLLPPARAHLVWLDGIGCRTLADLMRLPRAGLQRRCGAALLQALDHARGQAPELYEWVRPPLDFSARLELLARIDHAPLVLLVARRLVQQLAGWLEAVHASVTAVTLELEHERGRHARPPTPLCIALASPGWHADRLLRLLKEHLERLVLPAPVIAVALRAGGIAPREVPSTRLFADPGGTPADRGRLLELLAARLGAGRVLGAAPQADHRPEAANRWQPALDPPAAGADAPEALDRPLWLLPSPLPLSMRQERPCYGTPLRLLRGPERIENGWWDGAPIARDYFVAESETAIRYWIYLDQALDEPRWFLHGLYA</sequence>
<name>A0A3P4B232_9BURK</name>
<feature type="compositionally biased region" description="Low complexity" evidence="3">
    <location>
        <begin position="377"/>
        <end position="386"/>
    </location>
</feature>
<dbReference type="Gene3D" id="3.30.70.270">
    <property type="match status" value="1"/>
</dbReference>
<keyword evidence="6" id="KW-1185">Reference proteome</keyword>
<evidence type="ECO:0000256" key="2">
    <source>
        <dbReference type="ARBA" id="ARBA00022763"/>
    </source>
</evidence>
<accession>A0A3P4B232</accession>
<keyword evidence="2" id="KW-0227">DNA damage</keyword>
<dbReference type="CDD" id="cd03468">
    <property type="entry name" value="PolY_like"/>
    <property type="match status" value="1"/>
</dbReference>
<evidence type="ECO:0000313" key="6">
    <source>
        <dbReference type="Proteomes" id="UP000277294"/>
    </source>
</evidence>
<protein>
    <submittedName>
        <fullName evidence="5">DNA polymerase IV</fullName>
    </submittedName>
</protein>
<reference evidence="5 6" key="1">
    <citation type="submission" date="2018-10" db="EMBL/GenBank/DDBJ databases">
        <authorList>
            <person name="Criscuolo A."/>
        </authorList>
    </citation>
    <scope>NUCLEOTIDE SEQUENCE [LARGE SCALE GENOMIC DNA]</scope>
    <source>
        <strain evidence="5">DnA1</strain>
    </source>
</reference>
<feature type="domain" description="UmuC" evidence="4">
    <location>
        <begin position="11"/>
        <end position="131"/>
    </location>
</feature>
<dbReference type="EMBL" id="UWPJ01000018">
    <property type="protein sequence ID" value="VCU70349.1"/>
    <property type="molecule type" value="Genomic_DNA"/>
</dbReference>
<dbReference type="GO" id="GO:0006281">
    <property type="term" value="P:DNA repair"/>
    <property type="evidence" value="ECO:0007669"/>
    <property type="project" value="InterPro"/>
</dbReference>
<dbReference type="InterPro" id="IPR043502">
    <property type="entry name" value="DNA/RNA_pol_sf"/>
</dbReference>
<dbReference type="PANTHER" id="PTHR35369">
    <property type="entry name" value="BLR3025 PROTEIN-RELATED"/>
    <property type="match status" value="1"/>
</dbReference>
<dbReference type="InterPro" id="IPR001126">
    <property type="entry name" value="UmuC"/>
</dbReference>
<dbReference type="Proteomes" id="UP000277294">
    <property type="component" value="Unassembled WGS sequence"/>
</dbReference>
<gene>
    <name evidence="5" type="ORF">PIGHUM_02421</name>
</gene>
<dbReference type="AlphaFoldDB" id="A0A3P4B232"/>
<proteinExistence type="inferred from homology"/>
<organism evidence="5 6">
    <name type="scientific">Pigmentiphaga humi</name>
    <dbReference type="NCBI Taxonomy" id="2478468"/>
    <lineage>
        <taxon>Bacteria</taxon>
        <taxon>Pseudomonadati</taxon>
        <taxon>Pseudomonadota</taxon>
        <taxon>Betaproteobacteria</taxon>
        <taxon>Burkholderiales</taxon>
        <taxon>Alcaligenaceae</taxon>
        <taxon>Pigmentiphaga</taxon>
    </lineage>
</organism>
<evidence type="ECO:0000256" key="1">
    <source>
        <dbReference type="ARBA" id="ARBA00010945"/>
    </source>
</evidence>
<evidence type="ECO:0000259" key="4">
    <source>
        <dbReference type="Pfam" id="PF00817"/>
    </source>
</evidence>
<comment type="similarity">
    <text evidence="1">Belongs to the DNA polymerase type-Y family.</text>
</comment>
<dbReference type="Pfam" id="PF00817">
    <property type="entry name" value="IMS"/>
    <property type="match status" value="1"/>
</dbReference>
<dbReference type="InterPro" id="IPR050356">
    <property type="entry name" value="SulA_CellDiv_inhibitor"/>
</dbReference>
<dbReference type="SUPFAM" id="SSF56672">
    <property type="entry name" value="DNA/RNA polymerases"/>
    <property type="match status" value="1"/>
</dbReference>
<feature type="region of interest" description="Disordered" evidence="3">
    <location>
        <begin position="362"/>
        <end position="386"/>
    </location>
</feature>
<evidence type="ECO:0000256" key="3">
    <source>
        <dbReference type="SAM" id="MobiDB-lite"/>
    </source>
</evidence>
<dbReference type="Gene3D" id="3.40.1170.60">
    <property type="match status" value="1"/>
</dbReference>